<dbReference type="EMBL" id="JAHQCR010000034">
    <property type="protein sequence ID" value="MBU9721424.1"/>
    <property type="molecule type" value="Genomic_DNA"/>
</dbReference>
<organism evidence="1 2">
    <name type="scientific">Evansella alkalicola</name>
    <dbReference type="NCBI Taxonomy" id="745819"/>
    <lineage>
        <taxon>Bacteria</taxon>
        <taxon>Bacillati</taxon>
        <taxon>Bacillota</taxon>
        <taxon>Bacilli</taxon>
        <taxon>Bacillales</taxon>
        <taxon>Bacillaceae</taxon>
        <taxon>Evansella</taxon>
    </lineage>
</organism>
<reference evidence="1 2" key="1">
    <citation type="submission" date="2021-06" db="EMBL/GenBank/DDBJ databases">
        <title>Bacillus sp. RD4P76, an endophyte from a halophyte.</title>
        <authorList>
            <person name="Sun J.-Q."/>
        </authorList>
    </citation>
    <scope>NUCLEOTIDE SEQUENCE [LARGE SCALE GENOMIC DNA]</scope>
    <source>
        <strain evidence="1 2">JCM 17098</strain>
    </source>
</reference>
<dbReference type="Pfam" id="PF10819">
    <property type="entry name" value="DUF2564"/>
    <property type="match status" value="1"/>
</dbReference>
<name>A0ABS6JUP9_9BACI</name>
<gene>
    <name evidence="1" type="ORF">KS407_08190</name>
</gene>
<keyword evidence="2" id="KW-1185">Reference proteome</keyword>
<proteinExistence type="predicted"/>
<dbReference type="RefSeq" id="WP_088075425.1">
    <property type="nucleotide sequence ID" value="NZ_JAHQCR010000034.1"/>
</dbReference>
<evidence type="ECO:0000313" key="2">
    <source>
        <dbReference type="Proteomes" id="UP000790580"/>
    </source>
</evidence>
<accession>A0ABS6JUP9</accession>
<comment type="caution">
    <text evidence="1">The sequence shown here is derived from an EMBL/GenBank/DDBJ whole genome shotgun (WGS) entry which is preliminary data.</text>
</comment>
<evidence type="ECO:0000313" key="1">
    <source>
        <dbReference type="EMBL" id="MBU9721424.1"/>
    </source>
</evidence>
<dbReference type="Proteomes" id="UP000790580">
    <property type="component" value="Unassembled WGS sequence"/>
</dbReference>
<dbReference type="InterPro" id="IPR020314">
    <property type="entry name" value="Uncharacterised_YpzA"/>
</dbReference>
<sequence length="80" mass="8937">MSEPFDDKHQLEMSVKAAQKTVGAATMSMDPDQLEDATSAINDAKSMLQMGIDQHMDDEFISYCSGLIEKLEHQVHEAKH</sequence>
<protein>
    <submittedName>
        <fullName evidence="1">DUF2564 family protein</fullName>
    </submittedName>
</protein>